<evidence type="ECO:0000259" key="3">
    <source>
        <dbReference type="Pfam" id="PF01266"/>
    </source>
</evidence>
<dbReference type="KEGG" id="suly:ABM428_02565"/>
<keyword evidence="2" id="KW-0472">Membrane</keyword>
<dbReference type="GO" id="GO:0005737">
    <property type="term" value="C:cytoplasm"/>
    <property type="evidence" value="ECO:0007669"/>
    <property type="project" value="TreeGrafter"/>
</dbReference>
<proteinExistence type="predicted"/>
<dbReference type="InterPro" id="IPR036188">
    <property type="entry name" value="FAD/NAD-bd_sf"/>
</dbReference>
<protein>
    <submittedName>
        <fullName evidence="4">FAD-dependent oxidoreductase</fullName>
    </submittedName>
</protein>
<keyword evidence="2" id="KW-0812">Transmembrane</keyword>
<evidence type="ECO:0000313" key="4">
    <source>
        <dbReference type="EMBL" id="XCF10736.1"/>
    </source>
</evidence>
<dbReference type="EMBL" id="CP159193">
    <property type="protein sequence ID" value="XCF10736.1"/>
    <property type="molecule type" value="Genomic_DNA"/>
</dbReference>
<dbReference type="RefSeq" id="WP_353628133.1">
    <property type="nucleotide sequence ID" value="NZ_CP159193.1"/>
</dbReference>
<keyword evidence="2" id="KW-1133">Transmembrane helix</keyword>
<dbReference type="PANTHER" id="PTHR13847:SF289">
    <property type="entry name" value="GLYCINE OXIDASE"/>
    <property type="match status" value="1"/>
</dbReference>
<feature type="domain" description="FAD dependent oxidoreductase" evidence="3">
    <location>
        <begin position="12"/>
        <end position="400"/>
    </location>
</feature>
<evidence type="ECO:0000256" key="2">
    <source>
        <dbReference type="SAM" id="Phobius"/>
    </source>
</evidence>
<feature type="transmembrane region" description="Helical" evidence="2">
    <location>
        <begin position="12"/>
        <end position="29"/>
    </location>
</feature>
<accession>A0AAU8C4Y5</accession>
<gene>
    <name evidence="4" type="ORF">ABM428_02565</name>
</gene>
<dbReference type="Pfam" id="PF01266">
    <property type="entry name" value="DAO"/>
    <property type="match status" value="1"/>
</dbReference>
<dbReference type="Gene3D" id="3.30.9.10">
    <property type="entry name" value="D-Amino Acid Oxidase, subunit A, domain 2"/>
    <property type="match status" value="1"/>
</dbReference>
<dbReference type="SUPFAM" id="SSF51905">
    <property type="entry name" value="FAD/NAD(P)-binding domain"/>
    <property type="match status" value="1"/>
</dbReference>
<keyword evidence="1" id="KW-0560">Oxidoreductase</keyword>
<dbReference type="InterPro" id="IPR006076">
    <property type="entry name" value="FAD-dep_OxRdtase"/>
</dbReference>
<dbReference type="Gene3D" id="3.50.50.60">
    <property type="entry name" value="FAD/NAD(P)-binding domain"/>
    <property type="match status" value="2"/>
</dbReference>
<name>A0AAU8C4Y5_9RHOB</name>
<dbReference type="SUPFAM" id="SSF54373">
    <property type="entry name" value="FAD-linked reductases, C-terminal domain"/>
    <property type="match status" value="1"/>
</dbReference>
<organism evidence="4">
    <name type="scientific">Sulfitobacter sp. TCYB15</name>
    <dbReference type="NCBI Taxonomy" id="3229275"/>
    <lineage>
        <taxon>Bacteria</taxon>
        <taxon>Pseudomonadati</taxon>
        <taxon>Pseudomonadota</taxon>
        <taxon>Alphaproteobacteria</taxon>
        <taxon>Rhodobacterales</taxon>
        <taxon>Roseobacteraceae</taxon>
        <taxon>Sulfitobacter</taxon>
    </lineage>
</organism>
<dbReference type="AlphaFoldDB" id="A0AAU8C4Y5"/>
<reference evidence="4" key="2">
    <citation type="submission" date="2024-06" db="EMBL/GenBank/DDBJ databases">
        <authorList>
            <person name="Deng Y."/>
        </authorList>
    </citation>
    <scope>NUCLEOTIDE SEQUENCE</scope>
    <source>
        <strain evidence="4">TCYB15</strain>
    </source>
</reference>
<dbReference type="PANTHER" id="PTHR13847">
    <property type="entry name" value="SARCOSINE DEHYDROGENASE-RELATED"/>
    <property type="match status" value="1"/>
</dbReference>
<dbReference type="GO" id="GO:0016491">
    <property type="term" value="F:oxidoreductase activity"/>
    <property type="evidence" value="ECO:0007669"/>
    <property type="project" value="UniProtKB-KW"/>
</dbReference>
<evidence type="ECO:0000256" key="1">
    <source>
        <dbReference type="ARBA" id="ARBA00023002"/>
    </source>
</evidence>
<reference evidence="4" key="1">
    <citation type="journal article" date="2020" name="Int. J. Syst. Evol. Microbiol.">
        <title>Notification of changes in taxonomic opinion previously published outside the IJSEM.</title>
        <authorList>
            <person name="Oren A."/>
            <person name="Garrity G."/>
        </authorList>
    </citation>
    <scope>NUCLEOTIDE SEQUENCE</scope>
    <source>
        <strain evidence="4">TCYB15</strain>
    </source>
</reference>
<sequence length="422" mass="44606">MLSSQGSPMTRHVVVVGAGIVGVSSAIWLQRAGAQVTIIDRAAPGTGTSHGNAGVLAACAVAPVTAPGLIAKAPAMLLNPDVPLYLRLPYLPRLLPWLAKYLRVANDRDTRRIAQGLAPIVSDSVDQHKSLTADLGLSDWVRDSDYVFAYRNRAAFDAEAYTWALRAEAGFAPELIEGPQIHEYEPTLGSDIHLLATMKDHGFIRDPGGYVGALARAFEQGGGKILQAEVKDFDLSGGAISGVETTQGRVACDDIVLATGVWSKPLMAKLGLNVPLESERGYHVIFEGATGGPVRPVMIASGKFVATPMAQGLRCAGILEFGGLDAAPSKAPLALLRRQAKAAFPQLSATREIEWLGHRPAPSDSLPLIGQVGTSRVFTAFGHHHIGLTGGPKTGRLVAGLVMGQPVNTDLQPYAPQRFSRG</sequence>